<proteinExistence type="predicted"/>
<keyword evidence="2" id="KW-1185">Reference proteome</keyword>
<accession>A0A1Y2E8G8</accession>
<dbReference type="Proteomes" id="UP000193689">
    <property type="component" value="Unassembled WGS sequence"/>
</dbReference>
<evidence type="ECO:0000313" key="2">
    <source>
        <dbReference type="Proteomes" id="UP000193689"/>
    </source>
</evidence>
<name>A0A1Y2E8G8_9PEZI</name>
<dbReference type="InParanoid" id="A0A1Y2E8G8"/>
<dbReference type="GeneID" id="63776099"/>
<dbReference type="RefSeq" id="XP_040718456.1">
    <property type="nucleotide sequence ID" value="XM_040859887.1"/>
</dbReference>
<protein>
    <submittedName>
        <fullName evidence="1">Uncharacterized protein</fullName>
    </submittedName>
</protein>
<comment type="caution">
    <text evidence="1">The sequence shown here is derived from an EMBL/GenBank/DDBJ whole genome shotgun (WGS) entry which is preliminary data.</text>
</comment>
<dbReference type="EMBL" id="MCFJ01000004">
    <property type="protein sequence ID" value="ORY67832.1"/>
    <property type="molecule type" value="Genomic_DNA"/>
</dbReference>
<evidence type="ECO:0000313" key="1">
    <source>
        <dbReference type="EMBL" id="ORY67832.1"/>
    </source>
</evidence>
<organism evidence="1 2">
    <name type="scientific">Pseudomassariella vexata</name>
    <dbReference type="NCBI Taxonomy" id="1141098"/>
    <lineage>
        <taxon>Eukaryota</taxon>
        <taxon>Fungi</taxon>
        <taxon>Dikarya</taxon>
        <taxon>Ascomycota</taxon>
        <taxon>Pezizomycotina</taxon>
        <taxon>Sordariomycetes</taxon>
        <taxon>Xylariomycetidae</taxon>
        <taxon>Amphisphaeriales</taxon>
        <taxon>Pseudomassariaceae</taxon>
        <taxon>Pseudomassariella</taxon>
    </lineage>
</organism>
<gene>
    <name evidence="1" type="ORF">BCR38DRAFT_428271</name>
</gene>
<sequence length="56" mass="6517">MTQKNIRYIQCGEPFSLLSFCPPVSSFQESSRMLLRIFCGSFWPKTSQRPHTGHRP</sequence>
<dbReference type="AlphaFoldDB" id="A0A1Y2E8G8"/>
<reference evidence="1 2" key="1">
    <citation type="submission" date="2016-07" db="EMBL/GenBank/DDBJ databases">
        <title>Pervasive Adenine N6-methylation of Active Genes in Fungi.</title>
        <authorList>
            <consortium name="DOE Joint Genome Institute"/>
            <person name="Mondo S.J."/>
            <person name="Dannebaum R.O."/>
            <person name="Kuo R.C."/>
            <person name="Labutti K."/>
            <person name="Haridas S."/>
            <person name="Kuo A."/>
            <person name="Salamov A."/>
            <person name="Ahrendt S.R."/>
            <person name="Lipzen A."/>
            <person name="Sullivan W."/>
            <person name="Andreopoulos W.B."/>
            <person name="Clum A."/>
            <person name="Lindquist E."/>
            <person name="Daum C."/>
            <person name="Ramamoorthy G.K."/>
            <person name="Gryganskyi A."/>
            <person name="Culley D."/>
            <person name="Magnuson J.K."/>
            <person name="James T.Y."/>
            <person name="O'Malley M.A."/>
            <person name="Stajich J.E."/>
            <person name="Spatafora J.W."/>
            <person name="Visel A."/>
            <person name="Grigoriev I.V."/>
        </authorList>
    </citation>
    <scope>NUCLEOTIDE SEQUENCE [LARGE SCALE GENOMIC DNA]</scope>
    <source>
        <strain evidence="1 2">CBS 129021</strain>
    </source>
</reference>